<dbReference type="Proteomes" id="UP001163823">
    <property type="component" value="Chromosome 8"/>
</dbReference>
<evidence type="ECO:0000256" key="6">
    <source>
        <dbReference type="SAM" id="SignalP"/>
    </source>
</evidence>
<proteinExistence type="inferred from homology"/>
<dbReference type="InterPro" id="IPR004911">
    <property type="entry name" value="Interferon-induced_GILT"/>
</dbReference>
<sequence length="277" mass="31400">MGSRSLSTKISYLVLFFSFFIVLSSNSSASTIYSHGDKISLEVYYESLCPDSTSFFVNYLGKLFEDEELISILDLKLIPYGNARIGPNNTITCQHGQFECLLNTIEACAINIWPDVDKQFPFSYCIEALADEHKAPEWESCFKKLGLDPKPVLDCYRSGDGKELELRYAAETDVLRPPHTFVPWVVLDGQPLYEKCFPPPLLQDYEDIVSYVCKAYKGTSEPKACSQVYFKTVQRGKAKPMRSVCNKETMMPTLLERVRSAIKSWLRQMNLSAANAI</sequence>
<organism evidence="7 8">
    <name type="scientific">Quillaja saponaria</name>
    <name type="common">Soap bark tree</name>
    <dbReference type="NCBI Taxonomy" id="32244"/>
    <lineage>
        <taxon>Eukaryota</taxon>
        <taxon>Viridiplantae</taxon>
        <taxon>Streptophyta</taxon>
        <taxon>Embryophyta</taxon>
        <taxon>Tracheophyta</taxon>
        <taxon>Spermatophyta</taxon>
        <taxon>Magnoliopsida</taxon>
        <taxon>eudicotyledons</taxon>
        <taxon>Gunneridae</taxon>
        <taxon>Pentapetalae</taxon>
        <taxon>rosids</taxon>
        <taxon>fabids</taxon>
        <taxon>Fabales</taxon>
        <taxon>Quillajaceae</taxon>
        <taxon>Quillaja</taxon>
    </lineage>
</organism>
<accession>A0AAD7LL01</accession>
<comment type="similarity">
    <text evidence="2">Belongs to the GILT family.</text>
</comment>
<evidence type="ECO:0000256" key="5">
    <source>
        <dbReference type="ARBA" id="ARBA00023180"/>
    </source>
</evidence>
<dbReference type="PANTHER" id="PTHR13234">
    <property type="entry name" value="GAMMA-INTERFERON INDUCIBLE LYSOSOMAL THIOL REDUCTASE GILT"/>
    <property type="match status" value="1"/>
</dbReference>
<keyword evidence="4 6" id="KW-0732">Signal</keyword>
<keyword evidence="8" id="KW-1185">Reference proteome</keyword>
<comment type="caution">
    <text evidence="7">The sequence shown here is derived from an EMBL/GenBank/DDBJ whole genome shotgun (WGS) entry which is preliminary data.</text>
</comment>
<dbReference type="AlphaFoldDB" id="A0AAD7LL01"/>
<evidence type="ECO:0000256" key="4">
    <source>
        <dbReference type="ARBA" id="ARBA00022729"/>
    </source>
</evidence>
<gene>
    <name evidence="7" type="ORF">O6P43_020394</name>
</gene>
<name>A0AAD7LL01_QUISA</name>
<dbReference type="Pfam" id="PF03227">
    <property type="entry name" value="GILT"/>
    <property type="match status" value="1"/>
</dbReference>
<protein>
    <submittedName>
        <fullName evidence="7">Gamma interferon inducible lysosomal thiol reductase</fullName>
    </submittedName>
</protein>
<evidence type="ECO:0000313" key="8">
    <source>
        <dbReference type="Proteomes" id="UP001163823"/>
    </source>
</evidence>
<dbReference type="EMBL" id="JARAOO010000008">
    <property type="protein sequence ID" value="KAJ7959872.1"/>
    <property type="molecule type" value="Genomic_DNA"/>
</dbReference>
<evidence type="ECO:0000256" key="3">
    <source>
        <dbReference type="ARBA" id="ARBA00022525"/>
    </source>
</evidence>
<evidence type="ECO:0000313" key="7">
    <source>
        <dbReference type="EMBL" id="KAJ7959872.1"/>
    </source>
</evidence>
<reference evidence="7" key="1">
    <citation type="journal article" date="2023" name="Science">
        <title>Elucidation of the pathway for biosynthesis of saponin adjuvants from the soapbark tree.</title>
        <authorList>
            <person name="Reed J."/>
            <person name="Orme A."/>
            <person name="El-Demerdash A."/>
            <person name="Owen C."/>
            <person name="Martin L.B.B."/>
            <person name="Misra R.C."/>
            <person name="Kikuchi S."/>
            <person name="Rejzek M."/>
            <person name="Martin A.C."/>
            <person name="Harkess A."/>
            <person name="Leebens-Mack J."/>
            <person name="Louveau T."/>
            <person name="Stephenson M.J."/>
            <person name="Osbourn A."/>
        </authorList>
    </citation>
    <scope>NUCLEOTIDE SEQUENCE</scope>
    <source>
        <strain evidence="7">S10</strain>
    </source>
</reference>
<dbReference type="GO" id="GO:0016671">
    <property type="term" value="F:oxidoreductase activity, acting on a sulfur group of donors, disulfide as acceptor"/>
    <property type="evidence" value="ECO:0007669"/>
    <property type="project" value="InterPro"/>
</dbReference>
<keyword evidence="3" id="KW-0964">Secreted</keyword>
<feature type="chain" id="PRO_5042193858" evidence="6">
    <location>
        <begin position="30"/>
        <end position="277"/>
    </location>
</feature>
<dbReference type="PANTHER" id="PTHR13234:SF8">
    <property type="entry name" value="GAMMA-INTERFERON-INDUCIBLE LYSOSOMAL THIOL REDUCTASE"/>
    <property type="match status" value="1"/>
</dbReference>
<evidence type="ECO:0000256" key="1">
    <source>
        <dbReference type="ARBA" id="ARBA00004613"/>
    </source>
</evidence>
<dbReference type="GO" id="GO:0005576">
    <property type="term" value="C:extracellular region"/>
    <property type="evidence" value="ECO:0007669"/>
    <property type="project" value="UniProtKB-SubCell"/>
</dbReference>
<keyword evidence="5" id="KW-0325">Glycoprotein</keyword>
<feature type="signal peptide" evidence="6">
    <location>
        <begin position="1"/>
        <end position="29"/>
    </location>
</feature>
<comment type="subcellular location">
    <subcellularLocation>
        <location evidence="1">Secreted</location>
    </subcellularLocation>
</comment>
<evidence type="ECO:0000256" key="2">
    <source>
        <dbReference type="ARBA" id="ARBA00005679"/>
    </source>
</evidence>